<name>A0A819AFL2_9BILA</name>
<comment type="caution">
    <text evidence="14">The sequence shown here is derived from an EMBL/GenBank/DDBJ whole genome shotgun (WGS) entry which is preliminary data.</text>
</comment>
<evidence type="ECO:0000256" key="10">
    <source>
        <dbReference type="ARBA" id="ARBA00049551"/>
    </source>
</evidence>
<evidence type="ECO:0000256" key="4">
    <source>
        <dbReference type="ARBA" id="ARBA00022603"/>
    </source>
</evidence>
<dbReference type="Pfam" id="PF00361">
    <property type="entry name" value="Proton_antipo_M"/>
    <property type="match status" value="1"/>
</dbReference>
<dbReference type="Pfam" id="PF00111">
    <property type="entry name" value="Fer2"/>
    <property type="match status" value="1"/>
</dbReference>
<dbReference type="InterPro" id="IPR004143">
    <property type="entry name" value="BPL_LPL_catalytic"/>
</dbReference>
<dbReference type="Gene3D" id="2.60.34.10">
    <property type="entry name" value="Substrate Binding Domain Of DNAk, Chain A, domain 1"/>
    <property type="match status" value="1"/>
</dbReference>
<dbReference type="Pfam" id="PF00012">
    <property type="entry name" value="HSP70"/>
    <property type="match status" value="1"/>
</dbReference>
<dbReference type="SUPFAM" id="SSF100934">
    <property type="entry name" value="Heat shock protein 70kD (HSP70), C-terminal subdomain"/>
    <property type="match status" value="1"/>
</dbReference>
<dbReference type="PROSITE" id="PS01036">
    <property type="entry name" value="HSP70_3"/>
    <property type="match status" value="1"/>
</dbReference>
<dbReference type="InterPro" id="IPR029047">
    <property type="entry name" value="HSP70_peptide-bd_sf"/>
</dbReference>
<evidence type="ECO:0000256" key="6">
    <source>
        <dbReference type="ARBA" id="ARBA00022714"/>
    </source>
</evidence>
<dbReference type="Gene3D" id="3.90.640.10">
    <property type="entry name" value="Actin, Chain A, domain 4"/>
    <property type="match status" value="1"/>
</dbReference>
<dbReference type="SUPFAM" id="SSF53067">
    <property type="entry name" value="Actin-like ATPase domain"/>
    <property type="match status" value="2"/>
</dbReference>
<dbReference type="InterPro" id="IPR036010">
    <property type="entry name" value="2Fe-2S_ferredoxin-like_sf"/>
</dbReference>
<dbReference type="InterPro" id="IPR013126">
    <property type="entry name" value="Hsp_70_fam"/>
</dbReference>
<evidence type="ECO:0000256" key="11">
    <source>
        <dbReference type="SAM" id="Phobius"/>
    </source>
</evidence>
<dbReference type="InterPro" id="IPR001750">
    <property type="entry name" value="ND/Mrp_TM"/>
</dbReference>
<feature type="transmembrane region" description="Helical" evidence="11">
    <location>
        <begin position="49"/>
        <end position="71"/>
    </location>
</feature>
<dbReference type="GO" id="GO:0008173">
    <property type="term" value="F:RNA methyltransferase activity"/>
    <property type="evidence" value="ECO:0007669"/>
    <property type="project" value="InterPro"/>
</dbReference>
<gene>
    <name evidence="14" type="ORF">UXM345_LOCUS3989</name>
</gene>
<accession>A0A819AFL2</accession>
<dbReference type="PROSITE" id="PS00329">
    <property type="entry name" value="HSP70_2"/>
    <property type="match status" value="1"/>
</dbReference>
<dbReference type="GO" id="GO:0008137">
    <property type="term" value="F:NADH dehydrogenase (ubiquinone) activity"/>
    <property type="evidence" value="ECO:0007669"/>
    <property type="project" value="UniProtKB-EC"/>
</dbReference>
<evidence type="ECO:0000256" key="7">
    <source>
        <dbReference type="ARBA" id="ARBA00022741"/>
    </source>
</evidence>
<keyword evidence="7" id="KW-0547">Nucleotide-binding</keyword>
<protein>
    <recommendedName>
        <fullName evidence="3">NADH:ubiquinone reductase (H(+)-translocating)</fullName>
        <ecNumber evidence="3">7.1.1.2</ecNumber>
    </recommendedName>
</protein>
<evidence type="ECO:0000256" key="2">
    <source>
        <dbReference type="ARBA" id="ARBA00009934"/>
    </source>
</evidence>
<dbReference type="InterPro" id="IPR036869">
    <property type="entry name" value="J_dom_sf"/>
</dbReference>
<dbReference type="GO" id="GO:0032259">
    <property type="term" value="P:methylation"/>
    <property type="evidence" value="ECO:0007669"/>
    <property type="project" value="UniProtKB-KW"/>
</dbReference>
<dbReference type="InterPro" id="IPR029028">
    <property type="entry name" value="Alpha/beta_knot_MTases"/>
</dbReference>
<dbReference type="SUPFAM" id="SSF75217">
    <property type="entry name" value="alpha/beta knot"/>
    <property type="match status" value="1"/>
</dbReference>
<dbReference type="PROSITE" id="PS00814">
    <property type="entry name" value="ADX"/>
    <property type="match status" value="1"/>
</dbReference>
<evidence type="ECO:0000313" key="15">
    <source>
        <dbReference type="Proteomes" id="UP000663842"/>
    </source>
</evidence>
<dbReference type="InterPro" id="IPR001537">
    <property type="entry name" value="SpoU_MeTrfase"/>
</dbReference>
<dbReference type="GO" id="GO:0051087">
    <property type="term" value="F:protein-folding chaperone binding"/>
    <property type="evidence" value="ECO:0007669"/>
    <property type="project" value="InterPro"/>
</dbReference>
<keyword evidence="11" id="KW-0472">Membrane</keyword>
<dbReference type="GO" id="GO:0003723">
    <property type="term" value="F:RNA binding"/>
    <property type="evidence" value="ECO:0007669"/>
    <property type="project" value="InterPro"/>
</dbReference>
<dbReference type="Pfam" id="PF03099">
    <property type="entry name" value="BPL_LplA_LipB"/>
    <property type="match status" value="1"/>
</dbReference>
<dbReference type="GO" id="GO:0004077">
    <property type="term" value="F:biotin--[biotin carboxyl-carrier protein] ligase activity"/>
    <property type="evidence" value="ECO:0007669"/>
    <property type="project" value="InterPro"/>
</dbReference>
<dbReference type="InterPro" id="IPR043129">
    <property type="entry name" value="ATPase_NBD"/>
</dbReference>
<keyword evidence="6" id="KW-0479">Metal-binding</keyword>
<evidence type="ECO:0000256" key="3">
    <source>
        <dbReference type="ARBA" id="ARBA00012944"/>
    </source>
</evidence>
<comment type="catalytic activity">
    <reaction evidence="10">
        <text>a ubiquinone + NADH + 5 H(+)(in) = a ubiquinol + NAD(+) + 4 H(+)(out)</text>
        <dbReference type="Rhea" id="RHEA:29091"/>
        <dbReference type="Rhea" id="RHEA-COMP:9565"/>
        <dbReference type="Rhea" id="RHEA-COMP:9566"/>
        <dbReference type="ChEBI" id="CHEBI:15378"/>
        <dbReference type="ChEBI" id="CHEBI:16389"/>
        <dbReference type="ChEBI" id="CHEBI:17976"/>
        <dbReference type="ChEBI" id="CHEBI:57540"/>
        <dbReference type="ChEBI" id="CHEBI:57945"/>
        <dbReference type="EC" id="7.1.1.2"/>
    </reaction>
</comment>
<dbReference type="InterPro" id="IPR045864">
    <property type="entry name" value="aa-tRNA-synth_II/BPL/LPL"/>
</dbReference>
<dbReference type="InterPro" id="IPR001623">
    <property type="entry name" value="DnaJ_domain"/>
</dbReference>
<dbReference type="PROSITE" id="PS51733">
    <property type="entry name" value="BPL_LPL_CATALYTIC"/>
    <property type="match status" value="1"/>
</dbReference>
<dbReference type="PROSITE" id="PS51085">
    <property type="entry name" value="2FE2S_FER_2"/>
    <property type="match status" value="1"/>
</dbReference>
<evidence type="ECO:0000256" key="1">
    <source>
        <dbReference type="ARBA" id="ARBA00007381"/>
    </source>
</evidence>
<proteinExistence type="inferred from homology"/>
<dbReference type="CDD" id="cd00207">
    <property type="entry name" value="fer2"/>
    <property type="match status" value="1"/>
</dbReference>
<keyword evidence="11" id="KW-1133">Transmembrane helix</keyword>
<evidence type="ECO:0000259" key="13">
    <source>
        <dbReference type="PROSITE" id="PS51733"/>
    </source>
</evidence>
<feature type="domain" description="2Fe-2S ferredoxin-type" evidence="12">
    <location>
        <begin position="1260"/>
        <end position="1358"/>
    </location>
</feature>
<feature type="domain" description="BPL/LPL catalytic" evidence="13">
    <location>
        <begin position="306"/>
        <end position="497"/>
    </location>
</feature>
<dbReference type="PANTHER" id="PTHR19375">
    <property type="entry name" value="HEAT SHOCK PROTEIN 70KDA"/>
    <property type="match status" value="1"/>
</dbReference>
<dbReference type="GO" id="GO:0140647">
    <property type="term" value="P:P450-containing electron transport chain"/>
    <property type="evidence" value="ECO:0007669"/>
    <property type="project" value="InterPro"/>
</dbReference>
<dbReference type="Gene3D" id="3.30.930.10">
    <property type="entry name" value="Bira Bifunctional Protein, Domain 2"/>
    <property type="match status" value="1"/>
</dbReference>
<feature type="transmembrane region" description="Helical" evidence="11">
    <location>
        <begin position="91"/>
        <end position="116"/>
    </location>
</feature>
<keyword evidence="9" id="KW-0411">Iron-sulfur</keyword>
<dbReference type="CDD" id="cd06257">
    <property type="entry name" value="DnaJ"/>
    <property type="match status" value="1"/>
</dbReference>
<comment type="similarity">
    <text evidence="1">Belongs to the heat shock protein 70 family.</text>
</comment>
<evidence type="ECO:0000259" key="12">
    <source>
        <dbReference type="PROSITE" id="PS51085"/>
    </source>
</evidence>
<dbReference type="InterPro" id="IPR029048">
    <property type="entry name" value="HSP70_C_sf"/>
</dbReference>
<dbReference type="FunFam" id="3.30.420.40:FF:000028">
    <property type="entry name" value="heat shock 70 kDa protein-like"/>
    <property type="match status" value="1"/>
</dbReference>
<evidence type="ECO:0000256" key="9">
    <source>
        <dbReference type="ARBA" id="ARBA00023014"/>
    </source>
</evidence>
<dbReference type="Gene3D" id="1.10.287.110">
    <property type="entry name" value="DnaJ domain"/>
    <property type="match status" value="1"/>
</dbReference>
<sequence>MLLSTVGVFISISARDFIILFCGLELQALSGYAMAAFNNKDVKSSEAGLKYFVLGSLISCLMLLGISFFYGFSGSIYFDNIRNALNGEFNIGLVIGAIFVLAAILFKLSAAPFHIWTPDVYEGAPVSAVTYFAVAQKMGILIVLLNFVNLVLGDYIIISVDLIKIAAVLSIFVGSLSAMMQFSLKRLMTYSTILNVGYVLIAVSLHSEEGMYAAFMYMLIYVLGTIGFFACLVALFGEKSDIASFADLQGLPPLAGFFGKYYIFYNAIMQGEFTLALLGVLTSVIAAFYYLKVIKYMYFMEATKKVTIIPTNRGLLLVSVVSIDSTNSEAFRLIKNGVKGNFVIVAREQTAGKGSNGRFWQSIPGNLHMSIILQPTISITRLKELSFLVAVTIHKTVKELIMNSNAPKADIKLKWPNDVLIGGKKLAGILIESTCLNGMNYVVIGIGVNTHFIPDVQNAEVTSLFNEGIILKNSDYFLSSLMSKFQTHYFRWITDDSFDNTRNQWLKFAYNLNSVITLDNGTIAPQMGENIGASARAMKNFGLKDLRIVLPRDGWPNAKAESMSVGAIDIIKQAKIFPSIDQAISDLSFIYATTGVPRDMNKNYVLSRNLEQDIPLDCAIGIMFGRENCEQTYNIDQKLLQTQYFILQAKHHPDRSRNELERRENLEYSMLINEAFKILQDDYLRAEYLLKIKGEFIDDDKLKNLLSPNQLEEILENYELIEITQDLSQLHKLHHDKNEDCQKLVLKLEQAFKANNLKQALDLTARLNANSSPKLKFQNKEYSFPELASKIFLCLKEHAELEFGEVITKAVVSIPAYFDDASRGAVLLAAKIAGFEVLRLIAEPTAAAYAYGFHKKPKGTYMVYDLGGGTFDISILNMQTGVLQVVATGGDNLLGGDDFDHILAQYIAKKLNIDLTPSLHSESKKIKEILSSNNSFILNTYDKAIEITREIFEELISPLINQTIKIAKNTLFDADIKLDGIILVGGATRIPCISDSLTRTFGVKVFSDIDPDKAVVIGAALQAENLSSTSTQNSLLIDVLPLSVGLELYGGIAEKIIMRNTPIPFSISKNFTTHVDNQTGIQLHVVQGERELVDDCKSLTHFELKNIPPMKAGRAQVEVTFTIDADGILSVAAKENSSGIVQNIVLNPSYGLSQIEINDMLENAFENAKNDYETRLLIETRIDAKNLIAGIEKAIEETPNILSLIQKKEITDLINSLQKAINSDNRDKILLQIDQLNKFAASFIEKHLDIGAKMLLEEKIKVIFIENDKEIEVEALVGLSVLEVAHNNNIDLEGACEGSLACATCHIILEENIYNTIEQPTEAEEDMLDLAFGLTHTSRLGCQIILTKELDVLALVVFFVLTWIIFAHFAKSKVVSFINNSQTDNIKISYSDASIAGFPFGWKVRFASPKITIIDQAISREITSDYLIFSFSYKLGNAKLDFGKVLLYSSANDEVPIEYKLHSQEDIVAFVDFTDVLYNIDSSSSLKKVIKNIEFTNPSIVAFTNNGDELFDLSRLTLKLNSSLIDMNQNFSLKLAGNYKSSFNGRVVNNADCVLDANYIISDNSDSKANSFDHKIELIQAKINLDNASCDLKGFVALARNSLPQGKISVELVDYENLVDVLLPEDFIFSKPYTKRFIAKAAAIEFSNEVKNKVNFDIEFSNKGISLGRVNLLEQKDN</sequence>
<dbReference type="NCBIfam" id="TIGR00714">
    <property type="entry name" value="hscB"/>
    <property type="match status" value="1"/>
</dbReference>
<dbReference type="GO" id="GO:0005524">
    <property type="term" value="F:ATP binding"/>
    <property type="evidence" value="ECO:0007669"/>
    <property type="project" value="UniProtKB-KW"/>
</dbReference>
<dbReference type="CDD" id="cd18093">
    <property type="entry name" value="SpoU-like_TrmJ"/>
    <property type="match status" value="1"/>
</dbReference>
<organism evidence="14 15">
    <name type="scientific">Rotaria magnacalcarata</name>
    <dbReference type="NCBI Taxonomy" id="392030"/>
    <lineage>
        <taxon>Eukaryota</taxon>
        <taxon>Metazoa</taxon>
        <taxon>Spiralia</taxon>
        <taxon>Gnathifera</taxon>
        <taxon>Rotifera</taxon>
        <taxon>Eurotatoria</taxon>
        <taxon>Bdelloidea</taxon>
        <taxon>Philodinida</taxon>
        <taxon>Philodinidae</taxon>
        <taxon>Rotaria</taxon>
    </lineage>
</organism>
<dbReference type="Gene3D" id="3.40.1280.10">
    <property type="match status" value="1"/>
</dbReference>
<dbReference type="Pfam" id="PF00588">
    <property type="entry name" value="SpoU_methylase"/>
    <property type="match status" value="1"/>
</dbReference>
<dbReference type="CDD" id="cd16442">
    <property type="entry name" value="BPL"/>
    <property type="match status" value="1"/>
</dbReference>
<keyword evidence="6" id="KW-0001">2Fe-2S</keyword>
<dbReference type="GO" id="GO:0044571">
    <property type="term" value="P:[2Fe-2S] cluster assembly"/>
    <property type="evidence" value="ECO:0007669"/>
    <property type="project" value="InterPro"/>
</dbReference>
<feature type="transmembrane region" description="Helical" evidence="11">
    <location>
        <begin position="273"/>
        <end position="291"/>
    </location>
</feature>
<feature type="transmembrane region" description="Helical" evidence="11">
    <location>
        <begin position="155"/>
        <end position="175"/>
    </location>
</feature>
<dbReference type="SUPFAM" id="SSF55681">
    <property type="entry name" value="Class II aaRS and biotin synthetases"/>
    <property type="match status" value="1"/>
</dbReference>
<dbReference type="InterPro" id="IPR029026">
    <property type="entry name" value="tRNA_m1G_MTases_N"/>
</dbReference>
<dbReference type="Gene3D" id="3.10.20.30">
    <property type="match status" value="1"/>
</dbReference>
<keyword evidence="8" id="KW-0067">ATP-binding</keyword>
<dbReference type="InterPro" id="IPR001041">
    <property type="entry name" value="2Fe-2S_ferredoxin-type"/>
</dbReference>
<dbReference type="InterPro" id="IPR018298">
    <property type="entry name" value="Adrenodoxin_Fe-S_BS"/>
</dbReference>
<keyword evidence="5" id="KW-0808">Transferase</keyword>
<dbReference type="InterPro" id="IPR012675">
    <property type="entry name" value="Beta-grasp_dom_sf"/>
</dbReference>
<dbReference type="Gene3D" id="1.20.1270.10">
    <property type="match status" value="1"/>
</dbReference>
<dbReference type="GO" id="GO:0001671">
    <property type="term" value="F:ATPase activator activity"/>
    <property type="evidence" value="ECO:0007669"/>
    <property type="project" value="InterPro"/>
</dbReference>
<evidence type="ECO:0000256" key="5">
    <source>
        <dbReference type="ARBA" id="ARBA00022679"/>
    </source>
</evidence>
<feature type="transmembrane region" description="Helical" evidence="11">
    <location>
        <begin position="187"/>
        <end position="205"/>
    </location>
</feature>
<dbReference type="PRINTS" id="PR00301">
    <property type="entry name" value="HEATSHOCK70"/>
</dbReference>
<dbReference type="EC" id="7.1.1.2" evidence="3"/>
<dbReference type="GO" id="GO:0051537">
    <property type="term" value="F:2 iron, 2 sulfur cluster binding"/>
    <property type="evidence" value="ECO:0007669"/>
    <property type="project" value="UniProtKB-KW"/>
</dbReference>
<evidence type="ECO:0000313" key="14">
    <source>
        <dbReference type="EMBL" id="CAF3786856.1"/>
    </source>
</evidence>
<feature type="transmembrane region" description="Helical" evidence="11">
    <location>
        <begin position="17"/>
        <end position="37"/>
    </location>
</feature>
<dbReference type="SUPFAM" id="SSF54292">
    <property type="entry name" value="2Fe-2S ferredoxin-like"/>
    <property type="match status" value="1"/>
</dbReference>
<dbReference type="EMBL" id="CAJOBF010000268">
    <property type="protein sequence ID" value="CAF3786856.1"/>
    <property type="molecule type" value="Genomic_DNA"/>
</dbReference>
<dbReference type="GO" id="GO:0006396">
    <property type="term" value="P:RNA processing"/>
    <property type="evidence" value="ECO:0007669"/>
    <property type="project" value="InterPro"/>
</dbReference>
<dbReference type="NCBIfam" id="TIGR00121">
    <property type="entry name" value="birA_ligase"/>
    <property type="match status" value="1"/>
</dbReference>
<comment type="similarity">
    <text evidence="2">Belongs to the biotin--protein ligase family.</text>
</comment>
<feature type="transmembrane region" description="Helical" evidence="11">
    <location>
        <begin position="211"/>
        <end position="236"/>
    </location>
</feature>
<keyword evidence="4" id="KW-0489">Methyltransferase</keyword>
<dbReference type="Proteomes" id="UP000663842">
    <property type="component" value="Unassembled WGS sequence"/>
</dbReference>
<dbReference type="SUPFAM" id="SSF100920">
    <property type="entry name" value="Heat shock protein 70kD (HSP70), peptide-binding domain"/>
    <property type="match status" value="1"/>
</dbReference>
<dbReference type="InterPro" id="IPR018181">
    <property type="entry name" value="Heat_shock_70_CS"/>
</dbReference>
<feature type="transmembrane region" description="Helical" evidence="11">
    <location>
        <begin position="248"/>
        <end position="267"/>
    </location>
</feature>
<keyword evidence="11" id="KW-0812">Transmembrane</keyword>
<evidence type="ECO:0000256" key="8">
    <source>
        <dbReference type="ARBA" id="ARBA00022840"/>
    </source>
</evidence>
<dbReference type="InterPro" id="IPR004640">
    <property type="entry name" value="HscB"/>
</dbReference>
<keyword evidence="6" id="KW-0408">Iron</keyword>
<dbReference type="GO" id="GO:0140662">
    <property type="term" value="F:ATP-dependent protein folding chaperone"/>
    <property type="evidence" value="ECO:0007669"/>
    <property type="project" value="InterPro"/>
</dbReference>
<dbReference type="InterPro" id="IPR004408">
    <property type="entry name" value="Biotin_CoA_COase_ligase"/>
</dbReference>
<dbReference type="Gene3D" id="3.30.420.40">
    <property type="match status" value="2"/>
</dbReference>
<dbReference type="SUPFAM" id="SSF46565">
    <property type="entry name" value="Chaperone J-domain"/>
    <property type="match status" value="1"/>
</dbReference>
<reference evidence="14" key="1">
    <citation type="submission" date="2021-02" db="EMBL/GenBank/DDBJ databases">
        <authorList>
            <person name="Nowell W R."/>
        </authorList>
    </citation>
    <scope>NUCLEOTIDE SEQUENCE</scope>
</reference>
<feature type="transmembrane region" description="Helical" evidence="11">
    <location>
        <begin position="128"/>
        <end position="149"/>
    </location>
</feature>